<keyword evidence="1" id="KW-1133">Transmembrane helix</keyword>
<proteinExistence type="predicted"/>
<accession>A0A1T4XMP4</accession>
<feature type="transmembrane region" description="Helical" evidence="1">
    <location>
        <begin position="9"/>
        <end position="26"/>
    </location>
</feature>
<keyword evidence="1" id="KW-0472">Membrane</keyword>
<dbReference type="Proteomes" id="UP000190042">
    <property type="component" value="Unassembled WGS sequence"/>
</dbReference>
<organism evidence="2 3">
    <name type="scientific">Sporosarcina newyorkensis</name>
    <dbReference type="NCBI Taxonomy" id="759851"/>
    <lineage>
        <taxon>Bacteria</taxon>
        <taxon>Bacillati</taxon>
        <taxon>Bacillota</taxon>
        <taxon>Bacilli</taxon>
        <taxon>Bacillales</taxon>
        <taxon>Caryophanaceae</taxon>
        <taxon>Sporosarcina</taxon>
    </lineage>
</organism>
<dbReference type="EMBL" id="FUYJ01000001">
    <property type="protein sequence ID" value="SKA90365.1"/>
    <property type="molecule type" value="Genomic_DNA"/>
</dbReference>
<evidence type="ECO:0000256" key="1">
    <source>
        <dbReference type="SAM" id="Phobius"/>
    </source>
</evidence>
<dbReference type="AlphaFoldDB" id="A0A1T4XMP4"/>
<feature type="transmembrane region" description="Helical" evidence="1">
    <location>
        <begin position="38"/>
        <end position="57"/>
    </location>
</feature>
<keyword evidence="1" id="KW-0812">Transmembrane</keyword>
<evidence type="ECO:0000313" key="2">
    <source>
        <dbReference type="EMBL" id="SKA90365.1"/>
    </source>
</evidence>
<evidence type="ECO:0000313" key="3">
    <source>
        <dbReference type="Proteomes" id="UP000190042"/>
    </source>
</evidence>
<gene>
    <name evidence="2" type="ORF">SAMN04244570_0960</name>
</gene>
<reference evidence="3" key="1">
    <citation type="submission" date="2017-02" db="EMBL/GenBank/DDBJ databases">
        <authorList>
            <person name="Varghese N."/>
            <person name="Submissions S."/>
        </authorList>
    </citation>
    <scope>NUCLEOTIDE SEQUENCE [LARGE SCALE GENOMIC DNA]</scope>
    <source>
        <strain evidence="3">DSM 23966</strain>
    </source>
</reference>
<protein>
    <submittedName>
        <fullName evidence="2">Uncharacterized protein</fullName>
    </submittedName>
</protein>
<feature type="transmembrane region" description="Helical" evidence="1">
    <location>
        <begin position="64"/>
        <end position="85"/>
    </location>
</feature>
<sequence>MGRKVIRHIWNVISGIYVLLFSLWLSGPGIAETGTPTYRWYFMLWFVVWVSGFLLQFTERFRVIGVVITLSPFIYYLVTYLRVAFM</sequence>
<name>A0A1T4XMP4_9BACL</name>
<keyword evidence="3" id="KW-1185">Reference proteome</keyword>